<keyword evidence="5 6" id="KW-0131">Cell cycle</keyword>
<gene>
    <name evidence="9" type="primary">SMKI04G3960</name>
    <name evidence="9" type="ORF">SMKI_04G3960</name>
</gene>
<evidence type="ECO:0000256" key="3">
    <source>
        <dbReference type="ARBA" id="ARBA00022737"/>
    </source>
</evidence>
<evidence type="ECO:0000259" key="8">
    <source>
        <dbReference type="Pfam" id="PF12830"/>
    </source>
</evidence>
<accession>A0AA35NET2</accession>
<dbReference type="GO" id="GO:0061775">
    <property type="term" value="F:cohesin loader activity"/>
    <property type="evidence" value="ECO:0007669"/>
    <property type="project" value="InterPro"/>
</dbReference>
<keyword evidence="10" id="KW-1185">Reference proteome</keyword>
<evidence type="ECO:0000256" key="1">
    <source>
        <dbReference type="ARBA" id="ARBA00004123"/>
    </source>
</evidence>
<evidence type="ECO:0000256" key="5">
    <source>
        <dbReference type="ARBA" id="ARBA00023306"/>
    </source>
</evidence>
<dbReference type="GO" id="GO:1990414">
    <property type="term" value="P:replication-born double-strand break repair via sister chromatid exchange"/>
    <property type="evidence" value="ECO:0007669"/>
    <property type="project" value="TreeGrafter"/>
</dbReference>
<proteinExistence type="inferred from homology"/>
<dbReference type="CDD" id="cd23958">
    <property type="entry name" value="SCC2"/>
    <property type="match status" value="1"/>
</dbReference>
<protein>
    <recommendedName>
        <fullName evidence="6">Sister chromatid cohesion protein</fullName>
    </recommendedName>
</protein>
<dbReference type="Pfam" id="PF12830">
    <property type="entry name" value="Nipped-B_C"/>
    <property type="match status" value="1"/>
</dbReference>
<dbReference type="GeneID" id="80917268"/>
<feature type="domain" description="Sister chromatid cohesion C-terminal" evidence="8">
    <location>
        <begin position="1201"/>
        <end position="1381"/>
    </location>
</feature>
<dbReference type="InterPro" id="IPR033031">
    <property type="entry name" value="Scc2/Nipped-B"/>
</dbReference>
<evidence type="ECO:0000313" key="9">
    <source>
        <dbReference type="EMBL" id="CAI4038057.1"/>
    </source>
</evidence>
<name>A0AA35NET2_SACMI</name>
<dbReference type="GO" id="GO:0090694">
    <property type="term" value="C:Scc2-Scc4 cohesin loading complex"/>
    <property type="evidence" value="ECO:0007669"/>
    <property type="project" value="TreeGrafter"/>
</dbReference>
<keyword evidence="4 6" id="KW-0539">Nucleus</keyword>
<comment type="similarity">
    <text evidence="2 6">Belongs to the SCC2/Nipped-B family.</text>
</comment>
<feature type="compositionally biased region" description="Polar residues" evidence="7">
    <location>
        <begin position="148"/>
        <end position="158"/>
    </location>
</feature>
<dbReference type="InterPro" id="IPR024986">
    <property type="entry name" value="Nipped-B_C"/>
</dbReference>
<reference evidence="9" key="1">
    <citation type="submission" date="2022-10" db="EMBL/GenBank/DDBJ databases">
        <authorList>
            <person name="Byrne P K."/>
        </authorList>
    </citation>
    <scope>NUCLEOTIDE SEQUENCE</scope>
    <source>
        <strain evidence="9">IFO1815</strain>
    </source>
</reference>
<evidence type="ECO:0000256" key="6">
    <source>
        <dbReference type="RuleBase" id="RU364107"/>
    </source>
</evidence>
<evidence type="ECO:0000313" key="10">
    <source>
        <dbReference type="Proteomes" id="UP001161438"/>
    </source>
</evidence>
<dbReference type="Proteomes" id="UP001161438">
    <property type="component" value="Chromosome 4"/>
</dbReference>
<dbReference type="EMBL" id="OX365760">
    <property type="protein sequence ID" value="CAI4038057.1"/>
    <property type="molecule type" value="Genomic_DNA"/>
</dbReference>
<feature type="region of interest" description="Disordered" evidence="7">
    <location>
        <begin position="136"/>
        <end position="159"/>
    </location>
</feature>
<dbReference type="GO" id="GO:0034087">
    <property type="term" value="P:establishment of mitotic sister chromatid cohesion"/>
    <property type="evidence" value="ECO:0007669"/>
    <property type="project" value="TreeGrafter"/>
</dbReference>
<organism evidence="9 10">
    <name type="scientific">Saccharomyces mikatae IFO 1815</name>
    <dbReference type="NCBI Taxonomy" id="226126"/>
    <lineage>
        <taxon>Eukaryota</taxon>
        <taxon>Fungi</taxon>
        <taxon>Dikarya</taxon>
        <taxon>Ascomycota</taxon>
        <taxon>Saccharomycotina</taxon>
        <taxon>Saccharomycetes</taxon>
        <taxon>Saccharomycetales</taxon>
        <taxon>Saccharomycetaceae</taxon>
        <taxon>Saccharomyces</taxon>
    </lineage>
</organism>
<dbReference type="InterPro" id="IPR016024">
    <property type="entry name" value="ARM-type_fold"/>
</dbReference>
<keyword evidence="3 6" id="KW-0677">Repeat</keyword>
<dbReference type="PANTHER" id="PTHR21704:SF18">
    <property type="entry name" value="NIPPED-B-LIKE PROTEIN"/>
    <property type="match status" value="1"/>
</dbReference>
<dbReference type="GO" id="GO:0140588">
    <property type="term" value="P:chromatin looping"/>
    <property type="evidence" value="ECO:0007669"/>
    <property type="project" value="InterPro"/>
</dbReference>
<dbReference type="GO" id="GO:0071169">
    <property type="term" value="P:establishment of protein localization to chromatin"/>
    <property type="evidence" value="ECO:0007669"/>
    <property type="project" value="TreeGrafter"/>
</dbReference>
<sequence>MSYPGEDTGIPRRIIEALEDQPLSYLIPKDGLASLVNAPTTVSLPFDRTVFTSDDDCRGVDVNRLSTAVSINNDAEQTKLVFKRPSNFTLSTNSVDHTPSNFLKGLSPLAQSVLSAHKESFDSDNIEKKREIVHEVQQKHKLDDKPSNTDSLSFNNDSSNKKTKISTGVTMTQANLTEQYLNDLRKILSIIGLDENSAEIGNIEYWLQFSNEKFVLTTNCLIKLQMTIKNIAAYPQLWESIEMKWVLRLLDVMVSNIHISKCSLNTGLDDSMLRYTALLSTVILFNIILLGKNESNLHRESYIMEPLNFLSDLIESLKTLSTEYNALKIEFNTFQEALDLLPKYICNGPFMDDNVTAKLVYIFSDLLMNNNVEVTATIQFQNFWDDVKRVSSDILVALFSNLDQQRDFIIEELISHVERLPTKRIQKKLRRVSMENIYITDFTLTLMSMLENINCYTLCGQMKEIIPENIEQLKIEYKKQDEFLFNVVEHINDTILERFLKNPSSLRYVIDNFVQDLLLLLPFPQWPVTERLLSSLLKKLLRVFGQSVQFPANTETICLQLIGNIGTAIFDIKCSTRDREDNNLIKMINYPENLPNFFQLFEDCIAYNEAIKYRHSAARFLWNLKLGTIFRLEEYTKDVKEQSLTINNQLKTTLEKIQGGGFERPLKSNRADFSTIRLDYFSILHAFELLNLYDPYLKLVLSLLAKDKIKLRSTAIKCLSMLASKDKIILSNSMVKATIHQRLSDSSASVKDAILDLVSIDSSYFEFYQQINNNYDDDSVMVRKHVLKINEKMYDETDDLATKVYVIARILMKIEDEEDNIIDMARQILLNRWILSVNELLNQPEKLKEISSSVLTVISRVAIMNEKCSQLFDWFLNFYLLNREAHSKEIYDKVTHVLIILTDFLVQKVVELNSEDTEEKNMIIDKQNFLNLLAKFADSTVSFLTKDHITALYPYMVSDDKSDFHYHILQVFRSTFEKLSNFKPKFLYDLETTLLSRLPKMSVREIDEAMPLIWSIATHRSDATRVAKACSSCLSHLHPYINNANKEEITIAVDGKLQRLIYLSTGFARFCFPKIPKEKIAFLQENETLYEHITKCLLVLSKDRIPHVIRRVAVKNLTKLCGNHPKLFNSRHVLRLLDKEFENDHLDIKLVILESLYDLFLLEERKSVRNTGVNSTLSSNSILKKKLLKTKKTEFANDGVCSALAARFLNNILQLCLLRDLKKSLVAIRLLRLVLKFGYTNPSHSIPTVIALIASSSQYIRHVAYEILEDLFEKHETLVFSSLSRGVTKAIQYSIQTDDKYYYRHDYFLASLEKLCGAGKKNGPKFFKVVKRIMQSYFDDITDLTSTTANIQKSIFVLCANISNIKFMSQYDLVSLLKTIDLTTDRLKEIIMDEIYENRSSFSKPDETLNGIILIQLCLQDLSTYLLHVYGLKSDALLLDIIEESELKNKQLPAKKQDVKEFSSQLENIEDHSSNNNLIAYFKKHVKDT</sequence>
<dbReference type="Pfam" id="PF12765">
    <property type="entry name" value="Cohesin_HEAT"/>
    <property type="match status" value="1"/>
</dbReference>
<dbReference type="SUPFAM" id="SSF48371">
    <property type="entry name" value="ARM repeat"/>
    <property type="match status" value="2"/>
</dbReference>
<evidence type="ECO:0000256" key="2">
    <source>
        <dbReference type="ARBA" id="ARBA00009252"/>
    </source>
</evidence>
<comment type="subcellular location">
    <subcellularLocation>
        <location evidence="1 6">Nucleus</location>
    </subcellularLocation>
</comment>
<dbReference type="InterPro" id="IPR026003">
    <property type="entry name" value="Cohesin_HEAT"/>
</dbReference>
<dbReference type="GO" id="GO:0003682">
    <property type="term" value="F:chromatin binding"/>
    <property type="evidence" value="ECO:0007669"/>
    <property type="project" value="TreeGrafter"/>
</dbReference>
<dbReference type="GO" id="GO:0010468">
    <property type="term" value="P:regulation of gene expression"/>
    <property type="evidence" value="ECO:0007669"/>
    <property type="project" value="InterPro"/>
</dbReference>
<feature type="compositionally biased region" description="Basic and acidic residues" evidence="7">
    <location>
        <begin position="136"/>
        <end position="147"/>
    </location>
</feature>
<dbReference type="PANTHER" id="PTHR21704">
    <property type="entry name" value="NIPPED-B-LIKE PROTEIN DELANGIN SCC2-RELATED"/>
    <property type="match status" value="1"/>
</dbReference>
<evidence type="ECO:0000256" key="7">
    <source>
        <dbReference type="SAM" id="MobiDB-lite"/>
    </source>
</evidence>
<dbReference type="RefSeq" id="XP_056081172.1">
    <property type="nucleotide sequence ID" value="XM_056221375.1"/>
</dbReference>
<evidence type="ECO:0000256" key="4">
    <source>
        <dbReference type="ARBA" id="ARBA00023242"/>
    </source>
</evidence>